<reference evidence="1" key="1">
    <citation type="submission" date="2014-09" db="EMBL/GenBank/DDBJ databases">
        <authorList>
            <person name="Magalhaes I.L.F."/>
            <person name="Oliveira U."/>
            <person name="Santos F.R."/>
            <person name="Vidigal T.H.D.A."/>
            <person name="Brescovit A.D."/>
            <person name="Santos A.J."/>
        </authorList>
    </citation>
    <scope>NUCLEOTIDE SEQUENCE</scope>
    <source>
        <tissue evidence="1">Shoot tissue taken approximately 20 cm above the soil surface</tissue>
    </source>
</reference>
<protein>
    <submittedName>
        <fullName evidence="1">Uncharacterized protein</fullName>
    </submittedName>
</protein>
<evidence type="ECO:0000313" key="1">
    <source>
        <dbReference type="EMBL" id="JAE36908.1"/>
    </source>
</evidence>
<accession>A0A0A9HVG5</accession>
<dbReference type="AlphaFoldDB" id="A0A0A9HVG5"/>
<sequence length="80" mass="8974">MAEATENHDHRWSLDLQTWRVDGVCIVLRIYGVHVHSRSVTCGLHLKPPMTKHLPTAPCRPESHATPRCGSFFASATARK</sequence>
<reference evidence="1" key="2">
    <citation type="journal article" date="2015" name="Data Brief">
        <title>Shoot transcriptome of the giant reed, Arundo donax.</title>
        <authorList>
            <person name="Barrero R.A."/>
            <person name="Guerrero F.D."/>
            <person name="Moolhuijzen P."/>
            <person name="Goolsby J.A."/>
            <person name="Tidwell J."/>
            <person name="Bellgard S.E."/>
            <person name="Bellgard M.I."/>
        </authorList>
    </citation>
    <scope>NUCLEOTIDE SEQUENCE</scope>
    <source>
        <tissue evidence="1">Shoot tissue taken approximately 20 cm above the soil surface</tissue>
    </source>
</reference>
<proteinExistence type="predicted"/>
<name>A0A0A9HVG5_ARUDO</name>
<dbReference type="EMBL" id="GBRH01160988">
    <property type="protein sequence ID" value="JAE36908.1"/>
    <property type="molecule type" value="Transcribed_RNA"/>
</dbReference>
<organism evidence="1">
    <name type="scientific">Arundo donax</name>
    <name type="common">Giant reed</name>
    <name type="synonym">Donax arundinaceus</name>
    <dbReference type="NCBI Taxonomy" id="35708"/>
    <lineage>
        <taxon>Eukaryota</taxon>
        <taxon>Viridiplantae</taxon>
        <taxon>Streptophyta</taxon>
        <taxon>Embryophyta</taxon>
        <taxon>Tracheophyta</taxon>
        <taxon>Spermatophyta</taxon>
        <taxon>Magnoliopsida</taxon>
        <taxon>Liliopsida</taxon>
        <taxon>Poales</taxon>
        <taxon>Poaceae</taxon>
        <taxon>PACMAD clade</taxon>
        <taxon>Arundinoideae</taxon>
        <taxon>Arundineae</taxon>
        <taxon>Arundo</taxon>
    </lineage>
</organism>